<feature type="signal peptide" evidence="5">
    <location>
        <begin position="1"/>
        <end position="23"/>
    </location>
</feature>
<evidence type="ECO:0008006" key="10">
    <source>
        <dbReference type="Google" id="ProtNLM"/>
    </source>
</evidence>
<dbReference type="Gene3D" id="2.60.40.10">
    <property type="entry name" value="Immunoglobulins"/>
    <property type="match status" value="1"/>
</dbReference>
<keyword evidence="4" id="KW-0812">Transmembrane</keyword>
<dbReference type="InterPro" id="IPR048346">
    <property type="entry name" value="Sarcoglycan_N"/>
</dbReference>
<gene>
    <name evidence="8" type="ORF">ANANG_G00043180</name>
</gene>
<feature type="chain" id="PRO_5038824578" description="Dystroglycan-type cadherin-like domain-containing protein" evidence="5">
    <location>
        <begin position="24"/>
        <end position="410"/>
    </location>
</feature>
<feature type="region of interest" description="Disordered" evidence="3">
    <location>
        <begin position="381"/>
        <end position="410"/>
    </location>
</feature>
<evidence type="ECO:0000256" key="2">
    <source>
        <dbReference type="ARBA" id="ARBA00023136"/>
    </source>
</evidence>
<organism evidence="8 9">
    <name type="scientific">Anguilla anguilla</name>
    <name type="common">European freshwater eel</name>
    <name type="synonym">Muraena anguilla</name>
    <dbReference type="NCBI Taxonomy" id="7936"/>
    <lineage>
        <taxon>Eukaryota</taxon>
        <taxon>Metazoa</taxon>
        <taxon>Chordata</taxon>
        <taxon>Craniata</taxon>
        <taxon>Vertebrata</taxon>
        <taxon>Euteleostomi</taxon>
        <taxon>Actinopterygii</taxon>
        <taxon>Neopterygii</taxon>
        <taxon>Teleostei</taxon>
        <taxon>Anguilliformes</taxon>
        <taxon>Anguillidae</taxon>
        <taxon>Anguilla</taxon>
    </lineage>
</organism>
<evidence type="ECO:0000259" key="6">
    <source>
        <dbReference type="Pfam" id="PF05510"/>
    </source>
</evidence>
<evidence type="ECO:0000313" key="9">
    <source>
        <dbReference type="Proteomes" id="UP001044222"/>
    </source>
</evidence>
<feature type="domain" description="Sarcoglycan alpha/epsilon second" evidence="7">
    <location>
        <begin position="141"/>
        <end position="259"/>
    </location>
</feature>
<feature type="transmembrane region" description="Helical" evidence="4">
    <location>
        <begin position="299"/>
        <end position="322"/>
    </location>
</feature>
<dbReference type="Proteomes" id="UP001044222">
    <property type="component" value="Unassembled WGS sequence"/>
</dbReference>
<evidence type="ECO:0000256" key="4">
    <source>
        <dbReference type="SAM" id="Phobius"/>
    </source>
</evidence>
<dbReference type="GO" id="GO:0016012">
    <property type="term" value="C:sarcoglycan complex"/>
    <property type="evidence" value="ECO:0007669"/>
    <property type="project" value="InterPro"/>
</dbReference>
<reference evidence="8" key="1">
    <citation type="submission" date="2021-01" db="EMBL/GenBank/DDBJ databases">
        <title>A chromosome-scale assembly of European eel, Anguilla anguilla.</title>
        <authorList>
            <person name="Henkel C."/>
            <person name="Jong-Raadsen S.A."/>
            <person name="Dufour S."/>
            <person name="Weltzien F.-A."/>
            <person name="Palstra A.P."/>
            <person name="Pelster B."/>
            <person name="Spaink H.P."/>
            <person name="Van Den Thillart G.E."/>
            <person name="Jansen H."/>
            <person name="Zahm M."/>
            <person name="Klopp C."/>
            <person name="Cedric C."/>
            <person name="Louis A."/>
            <person name="Berthelot C."/>
            <person name="Parey E."/>
            <person name="Roest Crollius H."/>
            <person name="Montfort J."/>
            <person name="Robinson-Rechavi M."/>
            <person name="Bucao C."/>
            <person name="Bouchez O."/>
            <person name="Gislard M."/>
            <person name="Lluch J."/>
            <person name="Milhes M."/>
            <person name="Lampietro C."/>
            <person name="Lopez Roques C."/>
            <person name="Donnadieu C."/>
            <person name="Braasch I."/>
            <person name="Desvignes T."/>
            <person name="Postlethwait J."/>
            <person name="Bobe J."/>
            <person name="Guiguen Y."/>
            <person name="Dirks R."/>
        </authorList>
    </citation>
    <scope>NUCLEOTIDE SEQUENCE</scope>
    <source>
        <strain evidence="8">Tag_6206</strain>
        <tissue evidence="8">Liver</tissue>
    </source>
</reference>
<keyword evidence="2 4" id="KW-0472">Membrane</keyword>
<dbReference type="SUPFAM" id="SSF49313">
    <property type="entry name" value="Cadherin-like"/>
    <property type="match status" value="1"/>
</dbReference>
<comment type="subcellular location">
    <subcellularLocation>
        <location evidence="1">Membrane</location>
    </subcellularLocation>
</comment>
<protein>
    <recommendedName>
        <fullName evidence="10">Dystroglycan-type cadherin-like domain-containing protein</fullName>
    </recommendedName>
</protein>
<dbReference type="InterPro" id="IPR013783">
    <property type="entry name" value="Ig-like_fold"/>
</dbReference>
<dbReference type="InterPro" id="IPR048347">
    <property type="entry name" value="Sarcoglycan_C"/>
</dbReference>
<dbReference type="PANTHER" id="PTHR10132:SF16">
    <property type="entry name" value="ALPHA-SARCOGLYCAN"/>
    <property type="match status" value="1"/>
</dbReference>
<evidence type="ECO:0000259" key="7">
    <source>
        <dbReference type="Pfam" id="PF20989"/>
    </source>
</evidence>
<dbReference type="Pfam" id="PF20989">
    <property type="entry name" value="Sarcoglycan_2_C"/>
    <property type="match status" value="1"/>
</dbReference>
<keyword evidence="5" id="KW-0732">Signal</keyword>
<keyword evidence="4" id="KW-1133">Transmembrane helix</keyword>
<evidence type="ECO:0000256" key="5">
    <source>
        <dbReference type="SAM" id="SignalP"/>
    </source>
</evidence>
<comment type="caution">
    <text evidence="8">The sequence shown here is derived from an EMBL/GenBank/DDBJ whole genome shotgun (WGS) entry which is preliminary data.</text>
</comment>
<dbReference type="GO" id="GO:0005509">
    <property type="term" value="F:calcium ion binding"/>
    <property type="evidence" value="ECO:0007669"/>
    <property type="project" value="InterPro"/>
</dbReference>
<feature type="domain" description="Sarcoglycan alpha/epsilon N-terminal" evidence="6">
    <location>
        <begin position="31"/>
        <end position="134"/>
    </location>
</feature>
<accession>A0A9D3S488</accession>
<evidence type="ECO:0000256" key="1">
    <source>
        <dbReference type="ARBA" id="ARBA00004370"/>
    </source>
</evidence>
<dbReference type="AlphaFoldDB" id="A0A9D3S488"/>
<dbReference type="InterPro" id="IPR008908">
    <property type="entry name" value="Sarcoglycan_alpha/epsilon"/>
</dbReference>
<name>A0A9D3S488_ANGAN</name>
<sequence length="410" mass="46076">MADTGSFSFFLTVCVVSCLVVTADIMRPTLVGQMFVFELKREVFQSNFRIFQTDFIPYLTHYGPITVHPMAFKCSKEWFPDLPAWLRFTQRNTSENGFLYGTPLEENVGRNTIEIIVVNKQTYDTFKERLVITVKSPGKRLPYQAEFFIPLKDIEEVLPTDVQEDIKADVQKMWGADNLEFVNITSALDRGGRVPLPLKGHHEGVYVKLGSDQYFSKCLLRIQSPGHRLECEATGNSSGDCSTCKYFDNCVNWCKSELIDLSTPVLPTPAPIPGSGVMDAGEFYDPPESPPSREFLADYLVTVMVPLALAVILCLILTYVMCCRREGVEKRDAKTPEIQLYHQRTIHSNAGELRSMAGGRAVPPPLSTLPMFNARTGERMPPLQRPFGSDSSQIPLIMAQEEPNTDTLPR</sequence>
<dbReference type="EMBL" id="JAFIRN010000002">
    <property type="protein sequence ID" value="KAG5854924.1"/>
    <property type="molecule type" value="Genomic_DNA"/>
</dbReference>
<dbReference type="InterPro" id="IPR015919">
    <property type="entry name" value="Cadherin-like_sf"/>
</dbReference>
<keyword evidence="9" id="KW-1185">Reference proteome</keyword>
<evidence type="ECO:0000256" key="3">
    <source>
        <dbReference type="SAM" id="MobiDB-lite"/>
    </source>
</evidence>
<dbReference type="PANTHER" id="PTHR10132">
    <property type="entry name" value="ALPHA-/EPSILON-SARCOGLYCAN FAMILY MEMBER"/>
    <property type="match status" value="1"/>
</dbReference>
<evidence type="ECO:0000313" key="8">
    <source>
        <dbReference type="EMBL" id="KAG5854924.1"/>
    </source>
</evidence>
<proteinExistence type="predicted"/>
<dbReference type="Pfam" id="PF05510">
    <property type="entry name" value="Sarcoglycan_2"/>
    <property type="match status" value="1"/>
</dbReference>